<dbReference type="GeneID" id="17086628"/>
<dbReference type="EMBL" id="KB454528">
    <property type="protein sequence ID" value="EME27743.1"/>
    <property type="molecule type" value="Genomic_DNA"/>
</dbReference>
<dbReference type="Gene3D" id="2.120.10.80">
    <property type="entry name" value="Kelch-type beta propeller"/>
    <property type="match status" value="2"/>
</dbReference>
<feature type="region of interest" description="Disordered" evidence="3">
    <location>
        <begin position="577"/>
        <end position="602"/>
    </location>
</feature>
<dbReference type="AlphaFoldDB" id="M2XVR7"/>
<gene>
    <name evidence="5" type="ORF">Gasu_47300</name>
</gene>
<keyword evidence="1" id="KW-0880">Kelch repeat</keyword>
<reference evidence="6" key="1">
    <citation type="journal article" date="2013" name="Science">
        <title>Gene transfer from bacteria and archaea facilitated evolution of an extremophilic eukaryote.</title>
        <authorList>
            <person name="Schonknecht G."/>
            <person name="Chen W.H."/>
            <person name="Ternes C.M."/>
            <person name="Barbier G.G."/>
            <person name="Shrestha R.P."/>
            <person name="Stanke M."/>
            <person name="Brautigam A."/>
            <person name="Baker B.J."/>
            <person name="Banfield J.F."/>
            <person name="Garavito R.M."/>
            <person name="Carr K."/>
            <person name="Wilkerson C."/>
            <person name="Rensing S.A."/>
            <person name="Gagneul D."/>
            <person name="Dickenson N.E."/>
            <person name="Oesterhelt C."/>
            <person name="Lercher M.J."/>
            <person name="Weber A.P."/>
        </authorList>
    </citation>
    <scope>NUCLEOTIDE SEQUENCE [LARGE SCALE GENOMIC DNA]</scope>
    <source>
        <strain evidence="6">074W</strain>
    </source>
</reference>
<keyword evidence="2" id="KW-0677">Repeat</keyword>
<evidence type="ECO:0000313" key="6">
    <source>
        <dbReference type="Proteomes" id="UP000030680"/>
    </source>
</evidence>
<evidence type="ECO:0008006" key="7">
    <source>
        <dbReference type="Google" id="ProtNLM"/>
    </source>
</evidence>
<keyword evidence="4" id="KW-0472">Membrane</keyword>
<dbReference type="Gramene" id="EME27743">
    <property type="protein sequence ID" value="EME27743"/>
    <property type="gene ID" value="Gasu_47300"/>
</dbReference>
<dbReference type="KEGG" id="gsl:Gasu_47300"/>
<dbReference type="InterPro" id="IPR015915">
    <property type="entry name" value="Kelch-typ_b-propeller"/>
</dbReference>
<keyword evidence="6" id="KW-1185">Reference proteome</keyword>
<evidence type="ECO:0000256" key="3">
    <source>
        <dbReference type="SAM" id="MobiDB-lite"/>
    </source>
</evidence>
<evidence type="ECO:0000256" key="4">
    <source>
        <dbReference type="SAM" id="Phobius"/>
    </source>
</evidence>
<dbReference type="PANTHER" id="PTHR46093">
    <property type="entry name" value="ACYL-COA-BINDING DOMAIN-CONTAINING PROTEIN 5"/>
    <property type="match status" value="1"/>
</dbReference>
<protein>
    <recommendedName>
        <fullName evidence="7">Kelch repeat-containing protein</fullName>
    </recommendedName>
</protein>
<evidence type="ECO:0000313" key="5">
    <source>
        <dbReference type="EMBL" id="EME27743.1"/>
    </source>
</evidence>
<dbReference type="SUPFAM" id="SSF117281">
    <property type="entry name" value="Kelch motif"/>
    <property type="match status" value="2"/>
</dbReference>
<proteinExistence type="predicted"/>
<dbReference type="STRING" id="130081.M2XVR7"/>
<dbReference type="eggNOG" id="KOG0379">
    <property type="taxonomic scope" value="Eukaryota"/>
</dbReference>
<dbReference type="Pfam" id="PF24681">
    <property type="entry name" value="Kelch_KLHDC2_KLHL20_DRC7"/>
    <property type="match status" value="1"/>
</dbReference>
<sequence>MEPRYGHQTFVFTNKTEPAKVFIYGGKQGDGVILNGIIQVNTQTLQLKTMATEPALIPGRAFAAGTGTEGVYITFGGINQSFVLVNDLHVLNSKQFPALFSDENVVIKQSAAYNNVKLFDAFPGVPPIQGMASTVDPNAQIVYLIGGQTNIREQGQLAKYSSCVFGYSVLDKTFFLASSSQNCYAQPPEAPEPRAFATAFEYQGYIYYFGGSVIRLNQSVQPEPIINFYNDLWRFNVQTGLWKQLKLSGVQPLPRDGHTTTLRGSKVYLFGGRTCEDPKQSSNCSIKTLTFLNDLWSLDLENCTHSERICSWKKNQVKNSSLGAPVPRAFHQAVALKGSSPGFEWGDIWITAGVSSVDDGGVLGDIWSLGFSPNPNAPAQVNVLSSGGSQHEYIYTAFRLNQLLPFNFTIEMNLIFKSFLAQLLSNAGILTQEIELVVIKAAAIAREEETNAIYAALVDLRQTDTAIDALKRAPLETLQQLSNVRKITLLKVGSGELETFEQTLETVPYHPSSLSTTILVIIVVMSVFGFALITAIAAIVFWKMYPKKKAAKANHPTSDNQLSNEVNTNTPRLAYSVDGIDATRNNDNTETDDEIWPTSEHS</sequence>
<dbReference type="PANTHER" id="PTHR46093:SF18">
    <property type="entry name" value="FIBRONECTIN TYPE-III DOMAIN-CONTAINING PROTEIN"/>
    <property type="match status" value="1"/>
</dbReference>
<dbReference type="OrthoDB" id="432528at2759"/>
<evidence type="ECO:0000256" key="1">
    <source>
        <dbReference type="ARBA" id="ARBA00022441"/>
    </source>
</evidence>
<name>M2XVR7_GALSU</name>
<dbReference type="Proteomes" id="UP000030680">
    <property type="component" value="Unassembled WGS sequence"/>
</dbReference>
<keyword evidence="4" id="KW-0812">Transmembrane</keyword>
<dbReference type="RefSeq" id="XP_005704263.1">
    <property type="nucleotide sequence ID" value="XM_005704206.1"/>
</dbReference>
<evidence type="ECO:0000256" key="2">
    <source>
        <dbReference type="ARBA" id="ARBA00022737"/>
    </source>
</evidence>
<accession>M2XVR7</accession>
<dbReference type="OMA" id="THSERIC"/>
<organism evidence="5 6">
    <name type="scientific">Galdieria sulphuraria</name>
    <name type="common">Red alga</name>
    <dbReference type="NCBI Taxonomy" id="130081"/>
    <lineage>
        <taxon>Eukaryota</taxon>
        <taxon>Rhodophyta</taxon>
        <taxon>Bangiophyceae</taxon>
        <taxon>Galdieriales</taxon>
        <taxon>Galdieriaceae</taxon>
        <taxon>Galdieria</taxon>
    </lineage>
</organism>
<feature type="transmembrane region" description="Helical" evidence="4">
    <location>
        <begin position="518"/>
        <end position="542"/>
    </location>
</feature>
<keyword evidence="4" id="KW-1133">Transmembrane helix</keyword>